<dbReference type="PANTHER" id="PTHR13301">
    <property type="entry name" value="X-BOX TRANSCRIPTION FACTOR-RELATED"/>
    <property type="match status" value="1"/>
</dbReference>
<proteinExistence type="predicted"/>
<dbReference type="SUPFAM" id="SSF57850">
    <property type="entry name" value="RING/U-box"/>
    <property type="match status" value="1"/>
</dbReference>
<feature type="compositionally biased region" description="Polar residues" evidence="8">
    <location>
        <begin position="223"/>
        <end position="236"/>
    </location>
</feature>
<comment type="subcellular location">
    <subcellularLocation>
        <location evidence="1">Endomembrane system</location>
        <topology evidence="1">Multi-pass membrane protein</topology>
    </subcellularLocation>
</comment>
<feature type="transmembrane region" description="Helical" evidence="9">
    <location>
        <begin position="1108"/>
        <end position="1127"/>
    </location>
</feature>
<keyword evidence="7" id="KW-0961">Cell wall biogenesis/degradation</keyword>
<dbReference type="InterPro" id="IPR029044">
    <property type="entry name" value="Nucleotide-diphossugar_trans"/>
</dbReference>
<dbReference type="EMBL" id="OZ019897">
    <property type="protein sequence ID" value="CAK9225372.1"/>
    <property type="molecule type" value="Genomic_DNA"/>
</dbReference>
<feature type="transmembrane region" description="Helical" evidence="9">
    <location>
        <begin position="1133"/>
        <end position="1154"/>
    </location>
</feature>
<reference evidence="10" key="1">
    <citation type="submission" date="2024-02" db="EMBL/GenBank/DDBJ databases">
        <authorList>
            <consortium name="ELIXIR-Norway"/>
            <consortium name="Elixir Norway"/>
        </authorList>
    </citation>
    <scope>NUCLEOTIDE SEQUENCE</scope>
</reference>
<keyword evidence="6 9" id="KW-0472">Membrane</keyword>
<evidence type="ECO:0000256" key="2">
    <source>
        <dbReference type="ARBA" id="ARBA00022676"/>
    </source>
</evidence>
<name>A0ABP0ULU9_9BRYO</name>
<evidence type="ECO:0000256" key="7">
    <source>
        <dbReference type="ARBA" id="ARBA00023316"/>
    </source>
</evidence>
<keyword evidence="4 9" id="KW-0812">Transmembrane</keyword>
<feature type="region of interest" description="Disordered" evidence="8">
    <location>
        <begin position="221"/>
        <end position="252"/>
    </location>
</feature>
<evidence type="ECO:0000256" key="4">
    <source>
        <dbReference type="ARBA" id="ARBA00022692"/>
    </source>
</evidence>
<feature type="compositionally biased region" description="Low complexity" evidence="8">
    <location>
        <begin position="31"/>
        <end position="53"/>
    </location>
</feature>
<feature type="transmembrane region" description="Helical" evidence="9">
    <location>
        <begin position="975"/>
        <end position="998"/>
    </location>
</feature>
<keyword evidence="11" id="KW-1185">Reference proteome</keyword>
<feature type="compositionally biased region" description="Basic and acidic residues" evidence="8">
    <location>
        <begin position="61"/>
        <end position="74"/>
    </location>
</feature>
<evidence type="ECO:0000256" key="5">
    <source>
        <dbReference type="ARBA" id="ARBA00022989"/>
    </source>
</evidence>
<evidence type="ECO:0000313" key="10">
    <source>
        <dbReference type="EMBL" id="CAK9225372.1"/>
    </source>
</evidence>
<keyword evidence="2" id="KW-0328">Glycosyltransferase</keyword>
<keyword evidence="5 9" id="KW-1133">Transmembrane helix</keyword>
<dbReference type="Gene3D" id="3.30.40.10">
    <property type="entry name" value="Zinc/RING finger domain, C3HC4 (zinc finger)"/>
    <property type="match status" value="1"/>
</dbReference>
<dbReference type="InterPro" id="IPR013083">
    <property type="entry name" value="Znf_RING/FYVE/PHD"/>
</dbReference>
<dbReference type="Gene3D" id="3.90.550.10">
    <property type="entry name" value="Spore Coat Polysaccharide Biosynthesis Protein SpsA, Chain A"/>
    <property type="match status" value="1"/>
</dbReference>
<evidence type="ECO:0000256" key="1">
    <source>
        <dbReference type="ARBA" id="ARBA00004127"/>
    </source>
</evidence>
<dbReference type="SUPFAM" id="SSF53448">
    <property type="entry name" value="Nucleotide-diphospho-sugar transferases"/>
    <property type="match status" value="1"/>
</dbReference>
<evidence type="ECO:0000256" key="6">
    <source>
        <dbReference type="ARBA" id="ARBA00023136"/>
    </source>
</evidence>
<dbReference type="Pfam" id="PF14570">
    <property type="entry name" value="zf-RING_4"/>
    <property type="match status" value="1"/>
</dbReference>
<feature type="transmembrane region" description="Helical" evidence="9">
    <location>
        <begin position="1166"/>
        <end position="1186"/>
    </location>
</feature>
<keyword evidence="3" id="KW-0808">Transferase</keyword>
<dbReference type="Proteomes" id="UP001497512">
    <property type="component" value="Chromosome 5"/>
</dbReference>
<evidence type="ECO:0000256" key="8">
    <source>
        <dbReference type="SAM" id="MobiDB-lite"/>
    </source>
</evidence>
<evidence type="ECO:0000313" key="11">
    <source>
        <dbReference type="Proteomes" id="UP001497512"/>
    </source>
</evidence>
<feature type="region of interest" description="Disordered" evidence="8">
    <location>
        <begin position="1"/>
        <end position="82"/>
    </location>
</feature>
<organism evidence="10 11">
    <name type="scientific">Sphagnum troendelagicum</name>
    <dbReference type="NCBI Taxonomy" id="128251"/>
    <lineage>
        <taxon>Eukaryota</taxon>
        <taxon>Viridiplantae</taxon>
        <taxon>Streptophyta</taxon>
        <taxon>Embryophyta</taxon>
        <taxon>Bryophyta</taxon>
        <taxon>Sphagnophytina</taxon>
        <taxon>Sphagnopsida</taxon>
        <taxon>Sphagnales</taxon>
        <taxon>Sphagnaceae</taxon>
        <taxon>Sphagnum</taxon>
    </lineage>
</organism>
<dbReference type="Pfam" id="PF03552">
    <property type="entry name" value="Cellulose_synt"/>
    <property type="match status" value="1"/>
</dbReference>
<evidence type="ECO:0000256" key="9">
    <source>
        <dbReference type="SAM" id="Phobius"/>
    </source>
</evidence>
<feature type="transmembrane region" description="Helical" evidence="9">
    <location>
        <begin position="1010"/>
        <end position="1031"/>
    </location>
</feature>
<protein>
    <submittedName>
        <fullName evidence="10">Uncharacterized protein</fullName>
    </submittedName>
</protein>
<feature type="compositionally biased region" description="Polar residues" evidence="8">
    <location>
        <begin position="20"/>
        <end position="30"/>
    </location>
</feature>
<evidence type="ECO:0000256" key="3">
    <source>
        <dbReference type="ARBA" id="ARBA00022679"/>
    </source>
</evidence>
<accession>A0ABP0ULU9</accession>
<gene>
    <name evidence="10" type="ORF">CSSPTR1EN2_LOCUS17486</name>
</gene>
<dbReference type="InterPro" id="IPR005150">
    <property type="entry name" value="Cellulose_synth"/>
</dbReference>
<sequence>MASPRSAATGGLGFRGNVAKQGSTQSNNTRAGAAAAAAAGALDNSSNVSSSNNIPVHPRARRDGRYMNLSRDDSSMGGGDSEMGSEFLYTVHIPATPDHQPMMSATPSSVRSMDPGIAVKAEQQFVSSTIFTGGFNSVTRGHVMEKMMEGESNHPQLACARGAVCAVEGCDGNAMRDERGEDMVPCDCQFKICRDCYIDALNGSGKCPGCKDEYKILDEPMMKSSNNSSTKGATTDTDLRALPPPSTDSGNKNLERRLSLLKTQPNNNNNNNQSSDFDSARWLYQTKGTYGYGNALWPKSDGYTGPTDTSIPPAVGAQPDFVDKARRPLSRKISVSAGILSPYRLLVLIRLVALVLFLTWRISHPNTDAVWLWGMSVVCEVWFAFSWILDQFPKLCPINRSTDLQVLKEKFEMPTPENPSGRSDLPGIDVFVSTADPEKEPPITTANTILSILAAEYPLEKLCCYLSDDGGALLTFEALAEAASFARVWVPFCRKHLIEPRNPETYFLLRRDPTKNKVRHDFVKDRRQVKREYDEFKVRINGLPEAIRRRSDAYNAHEEILAKRTQLETGIDGSDAPKVPKATWMADGTHWPGMWIQSAKEHSRGDHAGIIQVMLSPPTSEPLMGSSDNGNIIDTTDIDIRLPMLVYMSREKRPGYDHNKKAGAMNALVRTSAIMSNGPFMLNLDCDHYIFNSNALREAMCFFMDRGGDRICYVQFPQRFEGVDPNDRYANHNTVFFDVNMRALDGLQGPVYVGTGCVFRRMALYGFDPPRARDHGGCWSFCCCCCSREKSKMKTLKMSQRGAEVASLAGGMSDEDEDVEAVMLPKRYGSSVIFAASIPVADYQGRPLADKGVHNGRPAGALTVPREPLDASLVAEAINVISCFYEDKTEWGSRVGWIYGSVTEDVVTGYRMHNRGWRSIYCVTKRDAFRGTAPINLTDRLHQVLRWATGSVEIFFSRNNAMLASPRMKFLQRVAYLNVGIYPFTSIFLLVYCFLPALSLFTGQFIVQTLNLSFLIYLLIISVCLFGLAVLEVKWSGITLIDWWRNEQFWVIGGTSAHLAAVFQGLLKVMAGVEISFTLTSKSGGEDEDDLYADLYVIKWSSLFVPPLTIMLTNGIAIVVAVVRTIYSSNPEWSKLVGGVFFSLWVLMHLYPFAKGLMGKGGKTPTIIYVWSGLLAVIISLLWVYLSPSSNSQSQGLSGGFQFP</sequence>